<evidence type="ECO:0000313" key="4">
    <source>
        <dbReference type="Proteomes" id="UP000258016"/>
    </source>
</evidence>
<reference evidence="3 4" key="1">
    <citation type="submission" date="2017-03" db="EMBL/GenBank/DDBJ databases">
        <title>Complete genome sequence of Blastomonas fulva degrading microcsystin LR.</title>
        <authorList>
            <person name="Lee H.-g."/>
            <person name="Jin L."/>
            <person name="oh H.-M."/>
        </authorList>
    </citation>
    <scope>NUCLEOTIDE SEQUENCE [LARGE SCALE GENOMIC DNA]</scope>
    <source>
        <strain evidence="3 4">T2</strain>
        <plasmid evidence="3 4">unnamed</plasmid>
    </source>
</reference>
<keyword evidence="1" id="KW-0812">Transmembrane</keyword>
<keyword evidence="3" id="KW-0614">Plasmid</keyword>
<feature type="domain" description="Inner membrane protein YgaP-like transmembrane" evidence="2">
    <location>
        <begin position="1"/>
        <end position="66"/>
    </location>
</feature>
<keyword evidence="4" id="KW-1185">Reference proteome</keyword>
<evidence type="ECO:0000313" key="3">
    <source>
        <dbReference type="EMBL" id="ASR53778.1"/>
    </source>
</evidence>
<name>A0ABM6MCX2_9SPHN</name>
<evidence type="ECO:0000256" key="1">
    <source>
        <dbReference type="SAM" id="Phobius"/>
    </source>
</evidence>
<dbReference type="EMBL" id="CP020084">
    <property type="protein sequence ID" value="ASR53778.1"/>
    <property type="molecule type" value="Genomic_DNA"/>
</dbReference>
<protein>
    <recommendedName>
        <fullName evidence="2">Inner membrane protein YgaP-like transmembrane domain-containing protein</fullName>
    </recommendedName>
</protein>
<gene>
    <name evidence="3" type="ORF">B5J99_19310</name>
</gene>
<organism evidence="3 4">
    <name type="scientific">Blastomonas fulva</name>
    <dbReference type="NCBI Taxonomy" id="1550728"/>
    <lineage>
        <taxon>Bacteria</taxon>
        <taxon>Pseudomonadati</taxon>
        <taxon>Pseudomonadota</taxon>
        <taxon>Alphaproteobacteria</taxon>
        <taxon>Sphingomonadales</taxon>
        <taxon>Sphingomonadaceae</taxon>
        <taxon>Blastomonas</taxon>
    </lineage>
</organism>
<geneLocation type="plasmid" evidence="3 4">
    <name>unnamed</name>
</geneLocation>
<dbReference type="GeneID" id="303487742"/>
<keyword evidence="1" id="KW-0472">Membrane</keyword>
<dbReference type="InterPro" id="IPR021309">
    <property type="entry name" value="YgaP-like_TM"/>
</dbReference>
<accession>A0ABM6MCX2</accession>
<dbReference type="Proteomes" id="UP000258016">
    <property type="component" value="Plasmid unnamed"/>
</dbReference>
<dbReference type="RefSeq" id="WP_117353803.1">
    <property type="nucleotide sequence ID" value="NZ_CP020084.1"/>
</dbReference>
<proteinExistence type="predicted"/>
<feature type="transmembrane region" description="Helical" evidence="1">
    <location>
        <begin position="12"/>
        <end position="29"/>
    </location>
</feature>
<feature type="transmembrane region" description="Helical" evidence="1">
    <location>
        <begin position="35"/>
        <end position="56"/>
    </location>
</feature>
<keyword evidence="1" id="KW-1133">Transmembrane helix</keyword>
<evidence type="ECO:0000259" key="2">
    <source>
        <dbReference type="Pfam" id="PF11127"/>
    </source>
</evidence>
<dbReference type="Pfam" id="PF11127">
    <property type="entry name" value="YgaP-like_TM"/>
    <property type="match status" value="1"/>
</dbReference>
<sequence length="67" mass="6929">MQKNMGALDKTLRLIAAIIAISLAGTGVLTGTAAIIAYAIAGVFLVTSLVSFCPLYRLIGLRTCANC</sequence>